<dbReference type="EMBL" id="JACHHQ010000007">
    <property type="protein sequence ID" value="MBB5201416.1"/>
    <property type="molecule type" value="Genomic_DNA"/>
</dbReference>
<dbReference type="PROSITE" id="PS50006">
    <property type="entry name" value="FHA_DOMAIN"/>
    <property type="match status" value="1"/>
</dbReference>
<dbReference type="Gene3D" id="2.60.200.20">
    <property type="match status" value="2"/>
</dbReference>
<keyword evidence="3" id="KW-1185">Reference proteome</keyword>
<dbReference type="PANTHER" id="PTHR23308">
    <property type="entry name" value="NUCLEAR INHIBITOR OF PROTEIN PHOSPHATASE-1"/>
    <property type="match status" value="1"/>
</dbReference>
<feature type="domain" description="FHA" evidence="1">
    <location>
        <begin position="23"/>
        <end position="72"/>
    </location>
</feature>
<dbReference type="InterPro" id="IPR050923">
    <property type="entry name" value="Cell_Proc_Reg/RNA_Proc"/>
</dbReference>
<proteinExistence type="predicted"/>
<dbReference type="Proteomes" id="UP000571084">
    <property type="component" value="Unassembled WGS sequence"/>
</dbReference>
<organism evidence="2 3">
    <name type="scientific">Glaciimonas immobilis</name>
    <dbReference type="NCBI Taxonomy" id="728004"/>
    <lineage>
        <taxon>Bacteria</taxon>
        <taxon>Pseudomonadati</taxon>
        <taxon>Pseudomonadota</taxon>
        <taxon>Betaproteobacteria</taxon>
        <taxon>Burkholderiales</taxon>
        <taxon>Oxalobacteraceae</taxon>
        <taxon>Glaciimonas</taxon>
    </lineage>
</organism>
<dbReference type="SUPFAM" id="SSF49879">
    <property type="entry name" value="SMAD/FHA domain"/>
    <property type="match status" value="2"/>
</dbReference>
<gene>
    <name evidence="2" type="ORF">HNR39_003269</name>
</gene>
<dbReference type="InterPro" id="IPR000253">
    <property type="entry name" value="FHA_dom"/>
</dbReference>
<evidence type="ECO:0000259" key="1">
    <source>
        <dbReference type="PROSITE" id="PS50006"/>
    </source>
</evidence>
<dbReference type="CDD" id="cd00060">
    <property type="entry name" value="FHA"/>
    <property type="match status" value="2"/>
</dbReference>
<dbReference type="SMART" id="SM00240">
    <property type="entry name" value="FHA"/>
    <property type="match status" value="1"/>
</dbReference>
<dbReference type="AlphaFoldDB" id="A0A840RX25"/>
<reference evidence="2 3" key="1">
    <citation type="submission" date="2020-08" db="EMBL/GenBank/DDBJ databases">
        <title>Genomic Encyclopedia of Type Strains, Phase IV (KMG-IV): sequencing the most valuable type-strain genomes for metagenomic binning, comparative biology and taxonomic classification.</title>
        <authorList>
            <person name="Goeker M."/>
        </authorList>
    </citation>
    <scope>NUCLEOTIDE SEQUENCE [LARGE SCALE GENOMIC DNA]</scope>
    <source>
        <strain evidence="2 3">DSM 23240</strain>
    </source>
</reference>
<evidence type="ECO:0000313" key="2">
    <source>
        <dbReference type="EMBL" id="MBB5201416.1"/>
    </source>
</evidence>
<dbReference type="Pfam" id="PF00498">
    <property type="entry name" value="FHA"/>
    <property type="match status" value="1"/>
</dbReference>
<dbReference type="InterPro" id="IPR008984">
    <property type="entry name" value="SMAD_FHA_dom_sf"/>
</dbReference>
<accession>A0A840RX25</accession>
<protein>
    <submittedName>
        <fullName evidence="2">PSer/pThr/pTyr-binding forkhead associated (FHA) protein</fullName>
    </submittedName>
</protein>
<comment type="caution">
    <text evidence="2">The sequence shown here is derived from an EMBL/GenBank/DDBJ whole genome shotgun (WGS) entry which is preliminary data.</text>
</comment>
<dbReference type="RefSeq" id="WP_168053774.1">
    <property type="nucleotide sequence ID" value="NZ_JAAOZT010000003.1"/>
</dbReference>
<name>A0A840RX25_9BURK</name>
<sequence>MAKIILTQAGNVVREMALHKERTTIGRKSYNDLVIDSPTISGDHAVIIAGINEALLEDRNSTNGTQVNGRAVTRHALQHNDVIQMAGYKLLYIVDDVLDGKRGLDNRHEELPITQRDATITVLDGPSTGKIIALTKVLTTIGRPGMQVAIVTRRAESFELTHVEGTPFTCINDTPLDIGARPLKDGDVIGIAGSTMKFSCSSKIGA</sequence>
<evidence type="ECO:0000313" key="3">
    <source>
        <dbReference type="Proteomes" id="UP000571084"/>
    </source>
</evidence>